<dbReference type="PROSITE" id="PS50174">
    <property type="entry name" value="G_PATCH"/>
    <property type="match status" value="1"/>
</dbReference>
<proteinExistence type="inferred from homology"/>
<dbReference type="Proteomes" id="UP000230423">
    <property type="component" value="Unassembled WGS sequence"/>
</dbReference>
<feature type="region of interest" description="Disordered" evidence="5">
    <location>
        <begin position="1"/>
        <end position="32"/>
    </location>
</feature>
<dbReference type="InterPro" id="IPR025239">
    <property type="entry name" value="DUF4187"/>
</dbReference>
<evidence type="ECO:0000256" key="5">
    <source>
        <dbReference type="SAM" id="MobiDB-lite"/>
    </source>
</evidence>
<feature type="compositionally biased region" description="Basic and acidic residues" evidence="5">
    <location>
        <begin position="1"/>
        <end position="25"/>
    </location>
</feature>
<evidence type="ECO:0000313" key="7">
    <source>
        <dbReference type="EMBL" id="PIO74413.1"/>
    </source>
</evidence>
<dbReference type="PANTHER" id="PTHR21032">
    <property type="entry name" value="G PATCH DOMAIN-CONTAINING PROTEIN 11"/>
    <property type="match status" value="1"/>
</dbReference>
<dbReference type="PANTHER" id="PTHR21032:SF0">
    <property type="entry name" value="G PATCH DOMAIN-CONTAINING PROTEIN 11"/>
    <property type="match status" value="1"/>
</dbReference>
<dbReference type="SMART" id="SM00443">
    <property type="entry name" value="G_patch"/>
    <property type="match status" value="1"/>
</dbReference>
<evidence type="ECO:0000313" key="8">
    <source>
        <dbReference type="Proteomes" id="UP000230423"/>
    </source>
</evidence>
<comment type="similarity">
    <text evidence="1">Belongs to the GPATCH11 family.</text>
</comment>
<keyword evidence="4" id="KW-0175">Coiled coil</keyword>
<feature type="coiled-coil region" evidence="4">
    <location>
        <begin position="82"/>
        <end position="116"/>
    </location>
</feature>
<organism evidence="7 8">
    <name type="scientific">Teladorsagia circumcincta</name>
    <name type="common">Brown stomach worm</name>
    <name type="synonym">Ostertagia circumcincta</name>
    <dbReference type="NCBI Taxonomy" id="45464"/>
    <lineage>
        <taxon>Eukaryota</taxon>
        <taxon>Metazoa</taxon>
        <taxon>Ecdysozoa</taxon>
        <taxon>Nematoda</taxon>
        <taxon>Chromadorea</taxon>
        <taxon>Rhabditida</taxon>
        <taxon>Rhabditina</taxon>
        <taxon>Rhabditomorpha</taxon>
        <taxon>Strongyloidea</taxon>
        <taxon>Trichostrongylidae</taxon>
        <taxon>Teladorsagia</taxon>
    </lineage>
</organism>
<evidence type="ECO:0000259" key="6">
    <source>
        <dbReference type="PROSITE" id="PS50174"/>
    </source>
</evidence>
<evidence type="ECO:0000256" key="2">
    <source>
        <dbReference type="ARBA" id="ARBA00021978"/>
    </source>
</evidence>
<evidence type="ECO:0000256" key="1">
    <source>
        <dbReference type="ARBA" id="ARBA00007140"/>
    </source>
</evidence>
<dbReference type="GO" id="GO:0000776">
    <property type="term" value="C:kinetochore"/>
    <property type="evidence" value="ECO:0007669"/>
    <property type="project" value="TreeGrafter"/>
</dbReference>
<dbReference type="InterPro" id="IPR039249">
    <property type="entry name" value="GPATCH11"/>
</dbReference>
<dbReference type="AlphaFoldDB" id="A0A2G9UW69"/>
<accession>A0A2G9UW69</accession>
<protein>
    <recommendedName>
        <fullName evidence="2">G patch domain-containing protein 11</fullName>
    </recommendedName>
    <alternativeName>
        <fullName evidence="3">Coiled-coil domain-containing protein 75</fullName>
    </alternativeName>
</protein>
<dbReference type="Pfam" id="PF13821">
    <property type="entry name" value="DUF4187"/>
    <property type="match status" value="1"/>
</dbReference>
<keyword evidence="8" id="KW-1185">Reference proteome</keyword>
<dbReference type="Pfam" id="PF01585">
    <property type="entry name" value="G-patch"/>
    <property type="match status" value="1"/>
</dbReference>
<dbReference type="OrthoDB" id="786951at2759"/>
<sequence length="253" mass="29545">MAEGRGGEIEEQTRSAERTLREEALSKPVPETSKGFALMAKMGFKPGMSLGKKKDENDLGSGIREPLPVEVKSTRTGLGHANEQEQQAKLRIQREMERMKRRAEQHVELTEEYRKRKRGMSSTKDLIRDILASRKICVELDLRTNMEEPEVPWFWKSYYKQTNTDDFASNCDEDDDCSEELKYYYANGKEAPQEERFDELPNEILQERLLHITGYLRDAHRYCIWCGCQFENFEELESYCPGQDRQAHDSIDE</sequence>
<dbReference type="EMBL" id="KZ345283">
    <property type="protein sequence ID" value="PIO74413.1"/>
    <property type="molecule type" value="Genomic_DNA"/>
</dbReference>
<dbReference type="InterPro" id="IPR000467">
    <property type="entry name" value="G_patch_dom"/>
</dbReference>
<evidence type="ECO:0000256" key="4">
    <source>
        <dbReference type="SAM" id="Coils"/>
    </source>
</evidence>
<reference evidence="7 8" key="1">
    <citation type="submission" date="2015-09" db="EMBL/GenBank/DDBJ databases">
        <title>Draft genome of the parasitic nematode Teladorsagia circumcincta isolate WARC Sus (inbred).</title>
        <authorList>
            <person name="Mitreva M."/>
        </authorList>
    </citation>
    <scope>NUCLEOTIDE SEQUENCE [LARGE SCALE GENOMIC DNA]</scope>
    <source>
        <strain evidence="7 8">S</strain>
    </source>
</reference>
<feature type="domain" description="G-patch" evidence="6">
    <location>
        <begin position="31"/>
        <end position="83"/>
    </location>
</feature>
<gene>
    <name evidence="7" type="ORF">TELCIR_03577</name>
</gene>
<dbReference type="GO" id="GO:0003676">
    <property type="term" value="F:nucleic acid binding"/>
    <property type="evidence" value="ECO:0007669"/>
    <property type="project" value="InterPro"/>
</dbReference>
<dbReference type="SMART" id="SM01173">
    <property type="entry name" value="DUF4187"/>
    <property type="match status" value="1"/>
</dbReference>
<name>A0A2G9UW69_TELCI</name>
<evidence type="ECO:0000256" key="3">
    <source>
        <dbReference type="ARBA" id="ARBA00030688"/>
    </source>
</evidence>